<dbReference type="InterPro" id="IPR000832">
    <property type="entry name" value="GPCR_2_secretin-like"/>
</dbReference>
<dbReference type="GO" id="GO:0007166">
    <property type="term" value="P:cell surface receptor signaling pathway"/>
    <property type="evidence" value="ECO:0007669"/>
    <property type="project" value="InterPro"/>
</dbReference>
<keyword evidence="3 5" id="KW-1133">Transmembrane helix</keyword>
<feature type="domain" description="G-protein coupled receptors family 2 profile 2" evidence="6">
    <location>
        <begin position="183"/>
        <end position="428"/>
    </location>
</feature>
<dbReference type="Pfam" id="PF00002">
    <property type="entry name" value="7tm_2"/>
    <property type="match status" value="1"/>
</dbReference>
<keyword evidence="4 5" id="KW-0472">Membrane</keyword>
<keyword evidence="2 5" id="KW-0812">Transmembrane</keyword>
<sequence length="428" mass="47780">MSVHNHTWNLKLPSLQSNISLTSIITERPKKNVLQRCDIGFWSSPIKESSPNISHPRHDFYMCFQEIVIHPRRFRGVASENTETKDIAYKEVKNTLNCPHFIYNLTNTTEAKLKNMNDNSEWPHSLEVLVHVSTGVELSTLYYTHTSEGLVMVCVDKIQEKMKLDYEEDRGGVDGVDVFGLGLVVTSHVCLGISIICLSLTLLTYCLLPSLRTLPGKNTMCLVASLLLAIVLFFVGGFVQESSLECQIIGMLTHFFILSTFVWMLICTIHMHRVFSDVLKHTQSGDGENNGKFIVYAVVSIVVSGVIVLVTVVANYIFTSFSDSNDSTTDYQLDNATDLTEIDSVHNSCETNSRVRFGYGNGICYLSNKLSLLLAGALPIVVSCAANLVIFTFTILAFRTMSLQEKVARKEKRGHLLIYIKLSTLTGV</sequence>
<evidence type="ECO:0000256" key="4">
    <source>
        <dbReference type="ARBA" id="ARBA00023136"/>
    </source>
</evidence>
<evidence type="ECO:0000256" key="5">
    <source>
        <dbReference type="SAM" id="Phobius"/>
    </source>
</evidence>
<dbReference type="Gene3D" id="1.20.1070.10">
    <property type="entry name" value="Rhodopsin 7-helix transmembrane proteins"/>
    <property type="match status" value="1"/>
</dbReference>
<dbReference type="AlphaFoldDB" id="A0AAE1E557"/>
<comment type="caution">
    <text evidence="7">The sequence shown here is derived from an EMBL/GenBank/DDBJ whole genome shotgun (WGS) entry which is preliminary data.</text>
</comment>
<feature type="transmembrane region" description="Helical" evidence="5">
    <location>
        <begin position="372"/>
        <end position="398"/>
    </location>
</feature>
<keyword evidence="8" id="KW-1185">Reference proteome</keyword>
<feature type="transmembrane region" description="Helical" evidence="5">
    <location>
        <begin position="178"/>
        <end position="208"/>
    </location>
</feature>
<dbReference type="CDD" id="cd15039">
    <property type="entry name" value="7tmB3_Methuselah-like"/>
    <property type="match status" value="1"/>
</dbReference>
<evidence type="ECO:0000313" key="7">
    <source>
        <dbReference type="EMBL" id="KAK3793228.1"/>
    </source>
</evidence>
<dbReference type="PANTHER" id="PTHR45902:SF1">
    <property type="entry name" value="LATROPHILIN RECEPTOR-LIKE PROTEIN A"/>
    <property type="match status" value="1"/>
</dbReference>
<name>A0AAE1E557_9GAST</name>
<proteinExistence type="predicted"/>
<accession>A0AAE1E557</accession>
<dbReference type="InterPro" id="IPR053231">
    <property type="entry name" value="GPCR_LN-TM7"/>
</dbReference>
<dbReference type="PANTHER" id="PTHR45902">
    <property type="entry name" value="LATROPHILIN RECEPTOR-LIKE PROTEIN A"/>
    <property type="match status" value="1"/>
</dbReference>
<comment type="subcellular location">
    <subcellularLocation>
        <location evidence="1">Membrane</location>
        <topology evidence="1">Multi-pass membrane protein</topology>
    </subcellularLocation>
</comment>
<reference evidence="7" key="1">
    <citation type="journal article" date="2023" name="G3 (Bethesda)">
        <title>A reference genome for the long-term kleptoplast-retaining sea slug Elysia crispata morphotype clarki.</title>
        <authorList>
            <person name="Eastman K.E."/>
            <person name="Pendleton A.L."/>
            <person name="Shaikh M.A."/>
            <person name="Suttiyut T."/>
            <person name="Ogas R."/>
            <person name="Tomko P."/>
            <person name="Gavelis G."/>
            <person name="Widhalm J.R."/>
            <person name="Wisecaver J.H."/>
        </authorList>
    </citation>
    <scope>NUCLEOTIDE SEQUENCE</scope>
    <source>
        <strain evidence="7">ECLA1</strain>
    </source>
</reference>
<evidence type="ECO:0000256" key="2">
    <source>
        <dbReference type="ARBA" id="ARBA00022692"/>
    </source>
</evidence>
<feature type="transmembrane region" description="Helical" evidence="5">
    <location>
        <begin position="293"/>
        <end position="318"/>
    </location>
</feature>
<dbReference type="GO" id="GO:0016020">
    <property type="term" value="C:membrane"/>
    <property type="evidence" value="ECO:0007669"/>
    <property type="project" value="UniProtKB-SubCell"/>
</dbReference>
<evidence type="ECO:0000256" key="1">
    <source>
        <dbReference type="ARBA" id="ARBA00004141"/>
    </source>
</evidence>
<dbReference type="PROSITE" id="PS50261">
    <property type="entry name" value="G_PROTEIN_RECEP_F2_4"/>
    <property type="match status" value="1"/>
</dbReference>
<organism evidence="7 8">
    <name type="scientific">Elysia crispata</name>
    <name type="common">lettuce slug</name>
    <dbReference type="NCBI Taxonomy" id="231223"/>
    <lineage>
        <taxon>Eukaryota</taxon>
        <taxon>Metazoa</taxon>
        <taxon>Spiralia</taxon>
        <taxon>Lophotrochozoa</taxon>
        <taxon>Mollusca</taxon>
        <taxon>Gastropoda</taxon>
        <taxon>Heterobranchia</taxon>
        <taxon>Euthyneura</taxon>
        <taxon>Panpulmonata</taxon>
        <taxon>Sacoglossa</taxon>
        <taxon>Placobranchoidea</taxon>
        <taxon>Plakobranchidae</taxon>
        <taxon>Elysia</taxon>
    </lineage>
</organism>
<evidence type="ECO:0000256" key="3">
    <source>
        <dbReference type="ARBA" id="ARBA00022989"/>
    </source>
</evidence>
<dbReference type="InterPro" id="IPR017981">
    <property type="entry name" value="GPCR_2-like_7TM"/>
</dbReference>
<feature type="transmembrane region" description="Helical" evidence="5">
    <location>
        <begin position="220"/>
        <end position="239"/>
    </location>
</feature>
<evidence type="ECO:0000259" key="6">
    <source>
        <dbReference type="PROSITE" id="PS50261"/>
    </source>
</evidence>
<dbReference type="GO" id="GO:0004930">
    <property type="term" value="F:G protein-coupled receptor activity"/>
    <property type="evidence" value="ECO:0007669"/>
    <property type="project" value="InterPro"/>
</dbReference>
<feature type="transmembrane region" description="Helical" evidence="5">
    <location>
        <begin position="251"/>
        <end position="272"/>
    </location>
</feature>
<evidence type="ECO:0000313" key="8">
    <source>
        <dbReference type="Proteomes" id="UP001283361"/>
    </source>
</evidence>
<protein>
    <recommendedName>
        <fullName evidence="6">G-protein coupled receptors family 2 profile 2 domain-containing protein</fullName>
    </recommendedName>
</protein>
<dbReference type="EMBL" id="JAWDGP010001268">
    <property type="protein sequence ID" value="KAK3793228.1"/>
    <property type="molecule type" value="Genomic_DNA"/>
</dbReference>
<dbReference type="Proteomes" id="UP001283361">
    <property type="component" value="Unassembled WGS sequence"/>
</dbReference>
<gene>
    <name evidence="7" type="ORF">RRG08_003608</name>
</gene>